<keyword evidence="6" id="KW-1185">Reference proteome</keyword>
<accession>A0A2S6ICZ6</accession>
<feature type="region of interest" description="Disordered" evidence="2">
    <location>
        <begin position="1"/>
        <end position="24"/>
    </location>
</feature>
<dbReference type="EMBL" id="PTJD01000017">
    <property type="protein sequence ID" value="PPK92094.1"/>
    <property type="molecule type" value="Genomic_DNA"/>
</dbReference>
<reference evidence="5 6" key="1">
    <citation type="submission" date="2018-02" db="EMBL/GenBank/DDBJ databases">
        <title>Genomic Encyclopedia of Archaeal and Bacterial Type Strains, Phase II (KMG-II): from individual species to whole genera.</title>
        <authorList>
            <person name="Goeker M."/>
        </authorList>
    </citation>
    <scope>NUCLEOTIDE SEQUENCE [LARGE SCALE GENOMIC DNA]</scope>
    <source>
        <strain evidence="5 6">DSM 22857</strain>
    </source>
</reference>
<dbReference type="InterPro" id="IPR052016">
    <property type="entry name" value="Bact_Sigma-Reg"/>
</dbReference>
<dbReference type="Gene3D" id="3.60.40.10">
    <property type="entry name" value="PPM-type phosphatase domain"/>
    <property type="match status" value="1"/>
</dbReference>
<dbReference type="Proteomes" id="UP000239485">
    <property type="component" value="Unassembled WGS sequence"/>
</dbReference>
<sequence length="451" mass="47672">MSVEQQGSADRLQEDVEELASDLRSGLQPRSVAALLRLSDVLSRTETLGALAEQVPEVARAALDADHAAVGLSEPDGDHLQYLDPDGLPEDPPRPGRQVPLAVPSPVADAVRTRRPVVFARLADAVHAHPTSRDELVAAGLETTAHVPLVTAGSVVGVLDVAWREPRPLGRLEHDVMQALGGFIAQAVARIQMIEQRRSSAETLQRSLLTHLPVVDGLELSARYVPAAYGEEVGGDWYDVVRLPDGSAACVIGDVAGHDMAAAAAMGQVRGLLRAFAVDRDEGPGDLVHRLERAMVSLDLDVLVTLVVLRAEPLAAAEPPAAAEAGPGSGFRLRWTNAGHPPPLLLRPDGSTELLETEPELLIGLLTGSTRSDHDLDLPAGATVLLYTDGLVERRGRSLTDGIEELRDVLSRLAGKGLDELLDELVVALVGAHPDDDCALLAIRGGGGSSR</sequence>
<dbReference type="PANTHER" id="PTHR43156:SF2">
    <property type="entry name" value="STAGE II SPORULATION PROTEIN E"/>
    <property type="match status" value="1"/>
</dbReference>
<comment type="caution">
    <text evidence="5">The sequence shown here is derived from an EMBL/GenBank/DDBJ whole genome shotgun (WGS) entry which is preliminary data.</text>
</comment>
<dbReference type="GO" id="GO:0016791">
    <property type="term" value="F:phosphatase activity"/>
    <property type="evidence" value="ECO:0007669"/>
    <property type="project" value="TreeGrafter"/>
</dbReference>
<organism evidence="5 6">
    <name type="scientific">Kineococcus xinjiangensis</name>
    <dbReference type="NCBI Taxonomy" id="512762"/>
    <lineage>
        <taxon>Bacteria</taxon>
        <taxon>Bacillati</taxon>
        <taxon>Actinomycetota</taxon>
        <taxon>Actinomycetes</taxon>
        <taxon>Kineosporiales</taxon>
        <taxon>Kineosporiaceae</taxon>
        <taxon>Kineococcus</taxon>
    </lineage>
</organism>
<dbReference type="AlphaFoldDB" id="A0A2S6ICZ6"/>
<dbReference type="SMART" id="SM00331">
    <property type="entry name" value="PP2C_SIG"/>
    <property type="match status" value="1"/>
</dbReference>
<dbReference type="SUPFAM" id="SSF55781">
    <property type="entry name" value="GAF domain-like"/>
    <property type="match status" value="1"/>
</dbReference>
<keyword evidence="1" id="KW-0378">Hydrolase</keyword>
<feature type="domain" description="GAF" evidence="3">
    <location>
        <begin position="47"/>
        <end position="198"/>
    </location>
</feature>
<evidence type="ECO:0000256" key="2">
    <source>
        <dbReference type="SAM" id="MobiDB-lite"/>
    </source>
</evidence>
<evidence type="ECO:0000259" key="3">
    <source>
        <dbReference type="SMART" id="SM00065"/>
    </source>
</evidence>
<feature type="region of interest" description="Disordered" evidence="2">
    <location>
        <begin position="71"/>
        <end position="102"/>
    </location>
</feature>
<dbReference type="InterPro" id="IPR001932">
    <property type="entry name" value="PPM-type_phosphatase-like_dom"/>
</dbReference>
<proteinExistence type="predicted"/>
<feature type="domain" description="PPM-type phosphatase" evidence="4">
    <location>
        <begin position="215"/>
        <end position="445"/>
    </location>
</feature>
<name>A0A2S6ICZ6_9ACTN</name>
<dbReference type="SMART" id="SM00065">
    <property type="entry name" value="GAF"/>
    <property type="match status" value="1"/>
</dbReference>
<evidence type="ECO:0000313" key="6">
    <source>
        <dbReference type="Proteomes" id="UP000239485"/>
    </source>
</evidence>
<dbReference type="RefSeq" id="WP_104435293.1">
    <property type="nucleotide sequence ID" value="NZ_PTJD01000017.1"/>
</dbReference>
<dbReference type="PANTHER" id="PTHR43156">
    <property type="entry name" value="STAGE II SPORULATION PROTEIN E-RELATED"/>
    <property type="match status" value="1"/>
</dbReference>
<dbReference type="InterPro" id="IPR003018">
    <property type="entry name" value="GAF"/>
</dbReference>
<dbReference type="Gene3D" id="3.30.450.40">
    <property type="match status" value="1"/>
</dbReference>
<gene>
    <name evidence="5" type="ORF">CLV92_11759</name>
</gene>
<evidence type="ECO:0000313" key="5">
    <source>
        <dbReference type="EMBL" id="PPK92094.1"/>
    </source>
</evidence>
<protein>
    <submittedName>
        <fullName evidence="5">Serine phosphatase RsbU (Regulator of sigma subunit)</fullName>
    </submittedName>
</protein>
<dbReference type="OrthoDB" id="118142at2"/>
<dbReference type="InterPro" id="IPR029016">
    <property type="entry name" value="GAF-like_dom_sf"/>
</dbReference>
<evidence type="ECO:0000259" key="4">
    <source>
        <dbReference type="SMART" id="SM00331"/>
    </source>
</evidence>
<dbReference type="Pfam" id="PF13185">
    <property type="entry name" value="GAF_2"/>
    <property type="match status" value="1"/>
</dbReference>
<dbReference type="InterPro" id="IPR036457">
    <property type="entry name" value="PPM-type-like_dom_sf"/>
</dbReference>
<evidence type="ECO:0000256" key="1">
    <source>
        <dbReference type="ARBA" id="ARBA00022801"/>
    </source>
</evidence>
<dbReference type="SUPFAM" id="SSF81606">
    <property type="entry name" value="PP2C-like"/>
    <property type="match status" value="1"/>
</dbReference>
<dbReference type="Pfam" id="PF07228">
    <property type="entry name" value="SpoIIE"/>
    <property type="match status" value="1"/>
</dbReference>